<comment type="caution">
    <text evidence="8">The sequence shown here is derived from an EMBL/GenBank/DDBJ whole genome shotgun (WGS) entry which is preliminary data.</text>
</comment>
<evidence type="ECO:0000313" key="8">
    <source>
        <dbReference type="EMBL" id="TMI76975.1"/>
    </source>
</evidence>
<dbReference type="PANTHER" id="PTHR30385:SF7">
    <property type="entry name" value="RNA POLYMERASE SIGMA FACTOR FLIA"/>
    <property type="match status" value="1"/>
</dbReference>
<dbReference type="InterPro" id="IPR013325">
    <property type="entry name" value="RNA_pol_sigma_r2"/>
</dbReference>
<dbReference type="InterPro" id="IPR014284">
    <property type="entry name" value="RNA_pol_sigma-70_dom"/>
</dbReference>
<dbReference type="InterPro" id="IPR007624">
    <property type="entry name" value="RNA_pol_sigma70_r3"/>
</dbReference>
<evidence type="ECO:0000256" key="1">
    <source>
        <dbReference type="ARBA" id="ARBA00023015"/>
    </source>
</evidence>
<dbReference type="Proteomes" id="UP000318834">
    <property type="component" value="Unassembled WGS sequence"/>
</dbReference>
<dbReference type="CDD" id="cd06171">
    <property type="entry name" value="Sigma70_r4"/>
    <property type="match status" value="1"/>
</dbReference>
<evidence type="ECO:0000256" key="3">
    <source>
        <dbReference type="ARBA" id="ARBA00023125"/>
    </source>
</evidence>
<evidence type="ECO:0000256" key="4">
    <source>
        <dbReference type="ARBA" id="ARBA00023163"/>
    </source>
</evidence>
<gene>
    <name evidence="8" type="ORF">E6H05_01835</name>
</gene>
<dbReference type="AlphaFoldDB" id="A0A537J0D4"/>
<feature type="domain" description="RNA polymerase sigma-70 region 4" evidence="7">
    <location>
        <begin position="194"/>
        <end position="242"/>
    </location>
</feature>
<dbReference type="InterPro" id="IPR013324">
    <property type="entry name" value="RNA_pol_sigma_r3/r4-like"/>
</dbReference>
<protein>
    <submittedName>
        <fullName evidence="8">FliA/WhiG family RNA polymerase sigma factor</fullName>
    </submittedName>
</protein>
<evidence type="ECO:0000259" key="7">
    <source>
        <dbReference type="Pfam" id="PF04545"/>
    </source>
</evidence>
<dbReference type="SUPFAM" id="SSF88659">
    <property type="entry name" value="Sigma3 and sigma4 domains of RNA polymerase sigma factors"/>
    <property type="match status" value="2"/>
</dbReference>
<evidence type="ECO:0000256" key="2">
    <source>
        <dbReference type="ARBA" id="ARBA00023082"/>
    </source>
</evidence>
<dbReference type="NCBIfam" id="TIGR02479">
    <property type="entry name" value="FliA_WhiG"/>
    <property type="match status" value="1"/>
</dbReference>
<dbReference type="PIRSF" id="PIRSF000770">
    <property type="entry name" value="RNA_pol_sigma-SigE/K"/>
    <property type="match status" value="1"/>
</dbReference>
<organism evidence="8 9">
    <name type="scientific">Candidatus Segetimicrobium genomatis</name>
    <dbReference type="NCBI Taxonomy" id="2569760"/>
    <lineage>
        <taxon>Bacteria</taxon>
        <taxon>Bacillati</taxon>
        <taxon>Candidatus Sysuimicrobiota</taxon>
        <taxon>Candidatus Sysuimicrobiia</taxon>
        <taxon>Candidatus Sysuimicrobiales</taxon>
        <taxon>Candidatus Segetimicrobiaceae</taxon>
        <taxon>Candidatus Segetimicrobium</taxon>
    </lineage>
</organism>
<dbReference type="EMBL" id="VBAP01000008">
    <property type="protein sequence ID" value="TMI76975.1"/>
    <property type="molecule type" value="Genomic_DNA"/>
</dbReference>
<dbReference type="GO" id="GO:0003677">
    <property type="term" value="F:DNA binding"/>
    <property type="evidence" value="ECO:0007669"/>
    <property type="project" value="UniProtKB-KW"/>
</dbReference>
<accession>A0A537J0D4</accession>
<dbReference type="Gene3D" id="1.10.1740.10">
    <property type="match status" value="1"/>
</dbReference>
<dbReference type="PANTHER" id="PTHR30385">
    <property type="entry name" value="SIGMA FACTOR F FLAGELLAR"/>
    <property type="match status" value="1"/>
</dbReference>
<name>A0A537J0D4_9BACT</name>
<dbReference type="InterPro" id="IPR007627">
    <property type="entry name" value="RNA_pol_sigma70_r2"/>
</dbReference>
<keyword evidence="2" id="KW-0731">Sigma factor</keyword>
<evidence type="ECO:0000259" key="6">
    <source>
        <dbReference type="Pfam" id="PF04542"/>
    </source>
</evidence>
<dbReference type="GO" id="GO:0016987">
    <property type="term" value="F:sigma factor activity"/>
    <property type="evidence" value="ECO:0007669"/>
    <property type="project" value="UniProtKB-KW"/>
</dbReference>
<evidence type="ECO:0000259" key="5">
    <source>
        <dbReference type="Pfam" id="PF04539"/>
    </source>
</evidence>
<proteinExistence type="predicted"/>
<keyword evidence="1" id="KW-0805">Transcription regulation</keyword>
<keyword evidence="4" id="KW-0804">Transcription</keyword>
<reference evidence="8 9" key="1">
    <citation type="journal article" date="2019" name="Nat. Microbiol.">
        <title>Mediterranean grassland soil C-N compound turnover is dependent on rainfall and depth, and is mediated by genomically divergent microorganisms.</title>
        <authorList>
            <person name="Diamond S."/>
            <person name="Andeer P.F."/>
            <person name="Li Z."/>
            <person name="Crits-Christoph A."/>
            <person name="Burstein D."/>
            <person name="Anantharaman K."/>
            <person name="Lane K.R."/>
            <person name="Thomas B.C."/>
            <person name="Pan C."/>
            <person name="Northen T.R."/>
            <person name="Banfield J.F."/>
        </authorList>
    </citation>
    <scope>NUCLEOTIDE SEQUENCE [LARGE SCALE GENOMIC DNA]</scope>
    <source>
        <strain evidence="8">NP_8</strain>
    </source>
</reference>
<dbReference type="PRINTS" id="PR00046">
    <property type="entry name" value="SIGMA70FCT"/>
</dbReference>
<dbReference type="GO" id="GO:0006352">
    <property type="term" value="P:DNA-templated transcription initiation"/>
    <property type="evidence" value="ECO:0007669"/>
    <property type="project" value="InterPro"/>
</dbReference>
<feature type="domain" description="RNA polymerase sigma-70 region 2" evidence="6">
    <location>
        <begin position="29"/>
        <end position="96"/>
    </location>
</feature>
<dbReference type="InterPro" id="IPR007630">
    <property type="entry name" value="RNA_pol_sigma70_r4"/>
</dbReference>
<feature type="domain" description="RNA polymerase sigma-70 region 3" evidence="5">
    <location>
        <begin position="114"/>
        <end position="174"/>
    </location>
</feature>
<dbReference type="NCBIfam" id="TIGR02937">
    <property type="entry name" value="sigma70-ECF"/>
    <property type="match status" value="1"/>
</dbReference>
<dbReference type="Pfam" id="PF04539">
    <property type="entry name" value="Sigma70_r3"/>
    <property type="match status" value="1"/>
</dbReference>
<dbReference type="GO" id="GO:0003899">
    <property type="term" value="F:DNA-directed RNA polymerase activity"/>
    <property type="evidence" value="ECO:0007669"/>
    <property type="project" value="InterPro"/>
</dbReference>
<keyword evidence="3" id="KW-0238">DNA-binding</keyword>
<sequence>MAADSQSVASLWRVFKEGHAVAVRERLALAYLPLVRAQTRQMTSRVPPTVKSEDLEGYGMIGLLEAIDRFDPDRGIPFEVFARLRIRGAMYDYLRTLDLLPRIARRNVHRVQAQVHALTRQLGRLPTDEELAEATGLATRQLGRARTDQHAALPLSLDEFGDADRFPEALARDAGGDVVGSMEQQARNAELWHAIEALPVRHKVVIGLYYCEGLTLWEIGRVLRVTESRISQMRGEALQSLRTHLALRSWLDGETRLAGGGDSDATVVA</sequence>
<dbReference type="SUPFAM" id="SSF88946">
    <property type="entry name" value="Sigma2 domain of RNA polymerase sigma factors"/>
    <property type="match status" value="1"/>
</dbReference>
<dbReference type="Pfam" id="PF04545">
    <property type="entry name" value="Sigma70_r4"/>
    <property type="match status" value="1"/>
</dbReference>
<dbReference type="Pfam" id="PF04542">
    <property type="entry name" value="Sigma70_r2"/>
    <property type="match status" value="1"/>
</dbReference>
<dbReference type="InterPro" id="IPR000943">
    <property type="entry name" value="RNA_pol_sigma70"/>
</dbReference>
<dbReference type="Gene3D" id="1.20.140.160">
    <property type="match status" value="1"/>
</dbReference>
<evidence type="ECO:0000313" key="9">
    <source>
        <dbReference type="Proteomes" id="UP000318834"/>
    </source>
</evidence>
<dbReference type="InterPro" id="IPR012845">
    <property type="entry name" value="RNA_pol_sigma_FliA_WhiG"/>
</dbReference>